<keyword evidence="8 9" id="KW-0472">Membrane</keyword>
<keyword evidence="5" id="KW-0547">Nucleotide-binding</keyword>
<organism evidence="12 13">
    <name type="scientific">Halomonas beimenensis</name>
    <dbReference type="NCBI Taxonomy" id="475662"/>
    <lineage>
        <taxon>Bacteria</taxon>
        <taxon>Pseudomonadati</taxon>
        <taxon>Pseudomonadota</taxon>
        <taxon>Gammaproteobacteria</taxon>
        <taxon>Oceanospirillales</taxon>
        <taxon>Halomonadaceae</taxon>
        <taxon>Halomonas</taxon>
    </lineage>
</organism>
<keyword evidence="7 9" id="KW-1133">Transmembrane helix</keyword>
<dbReference type="InterPro" id="IPR003439">
    <property type="entry name" value="ABC_transporter-like_ATP-bd"/>
</dbReference>
<dbReference type="GO" id="GO:0005886">
    <property type="term" value="C:plasma membrane"/>
    <property type="evidence" value="ECO:0007669"/>
    <property type="project" value="UniProtKB-SubCell"/>
</dbReference>
<sequence length="620" mass="68684">MSTDHAHAASSPSAESRLAAFLGVFRYSHRALGLVWQTSRRLTLGLALCTLVAGVMPAVAAWVGQLIVDAVVAAMERHQAGEDDLTLLLRPALDYVLLEAGVVALIALAQRGLSAQQSLLRALLGQKVNVMILEKAGTLTLAQFEDSEFYDKLTRARREASTRPLGLVNKTFSLLQNAISLTSFAVLLVRFSPWALLVLVVGALPVFLSEARFSGDAFRLFRWRSPQTRMQMYLETVLAREDSIKEVKLFGLEPLLLDRYRRIFDTLYAEDRRLTIRRETWGFLLGLLGTLAFYGAYAWVVVETVAGALTLGEMTMYLMVFKQGQAALSASLTAIGGMYEDNLYLSNLYEYLEQPVPEERGRLTAGARPGDGIRFEGVGFTYPGADRPALAGIDLHLTPGHSLALVGVNGSGKTTLIKLLTRLYDPTEGRILLDGSDLRDWDLATLRRRIGVIFQDFVRYQLKVGENLGAGDVAAFEDEQRWREAARRGLAEDFIATMPGGYHTQLGRWFKGGQELSGGQWQKIALARAYMREDADILVLDEPTAAMDAAAEAAVYADFRDHARDKMTVLISHRFSTVRAADQILVIDGGRILERGDHQSLMARDGRYARLFRLQARGYA</sequence>
<dbReference type="KEGG" id="hbe:BEI_2650"/>
<dbReference type="PROSITE" id="PS50929">
    <property type="entry name" value="ABC_TM1F"/>
    <property type="match status" value="1"/>
</dbReference>
<dbReference type="Proteomes" id="UP000219993">
    <property type="component" value="Chromosome"/>
</dbReference>
<feature type="transmembrane region" description="Helical" evidence="9">
    <location>
        <begin position="194"/>
        <end position="213"/>
    </location>
</feature>
<evidence type="ECO:0000256" key="3">
    <source>
        <dbReference type="ARBA" id="ARBA00022475"/>
    </source>
</evidence>
<evidence type="ECO:0000256" key="5">
    <source>
        <dbReference type="ARBA" id="ARBA00022741"/>
    </source>
</evidence>
<evidence type="ECO:0000256" key="9">
    <source>
        <dbReference type="SAM" id="Phobius"/>
    </source>
</evidence>
<evidence type="ECO:0000259" key="10">
    <source>
        <dbReference type="PROSITE" id="PS50893"/>
    </source>
</evidence>
<dbReference type="InterPro" id="IPR039421">
    <property type="entry name" value="Type_1_exporter"/>
</dbReference>
<evidence type="ECO:0000313" key="12">
    <source>
        <dbReference type="EMBL" id="ATJ83637.1"/>
    </source>
</evidence>
<dbReference type="Gene3D" id="1.20.1560.10">
    <property type="entry name" value="ABC transporter type 1, transmembrane domain"/>
    <property type="match status" value="1"/>
</dbReference>
<evidence type="ECO:0000256" key="4">
    <source>
        <dbReference type="ARBA" id="ARBA00022692"/>
    </source>
</evidence>
<comment type="subcellular location">
    <subcellularLocation>
        <location evidence="1">Cell membrane</location>
        <topology evidence="1">Multi-pass membrane protein</topology>
    </subcellularLocation>
</comment>
<dbReference type="RefSeq" id="WP_338035679.1">
    <property type="nucleotide sequence ID" value="NZ_BAAADT010000011.1"/>
</dbReference>
<dbReference type="PROSITE" id="PS50893">
    <property type="entry name" value="ABC_TRANSPORTER_2"/>
    <property type="match status" value="1"/>
</dbReference>
<dbReference type="PANTHER" id="PTHR24221">
    <property type="entry name" value="ATP-BINDING CASSETTE SUB-FAMILY B"/>
    <property type="match status" value="1"/>
</dbReference>
<evidence type="ECO:0000313" key="13">
    <source>
        <dbReference type="Proteomes" id="UP000219993"/>
    </source>
</evidence>
<dbReference type="GO" id="GO:0005524">
    <property type="term" value="F:ATP binding"/>
    <property type="evidence" value="ECO:0007669"/>
    <property type="project" value="UniProtKB-KW"/>
</dbReference>
<evidence type="ECO:0000256" key="1">
    <source>
        <dbReference type="ARBA" id="ARBA00004651"/>
    </source>
</evidence>
<dbReference type="SUPFAM" id="SSF52540">
    <property type="entry name" value="P-loop containing nucleoside triphosphate hydrolases"/>
    <property type="match status" value="1"/>
</dbReference>
<name>A0A291P9U8_9GAMM</name>
<accession>A0A291P9U8</accession>
<dbReference type="SMART" id="SM00382">
    <property type="entry name" value="AAA"/>
    <property type="match status" value="1"/>
</dbReference>
<dbReference type="InterPro" id="IPR027417">
    <property type="entry name" value="P-loop_NTPase"/>
</dbReference>
<reference evidence="12 13" key="1">
    <citation type="journal article" date="2017" name="Sci. Rep.">
        <title>Revealing the Saline Adaptation Strategies of the Halophilic Bacterium Halomonas beimenensis through High-throughput Omics and Transposon Mutagenesis Approaches.</title>
        <authorList>
            <person name="Chen Y.H."/>
            <person name="Lin S.S."/>
            <person name="Shyu Y.T."/>
        </authorList>
    </citation>
    <scope>NUCLEOTIDE SEQUENCE [LARGE SCALE GENOMIC DNA]</scope>
    <source>
        <strain evidence="12 13">NTU-111</strain>
    </source>
</reference>
<feature type="domain" description="ABC transmembrane type-1" evidence="11">
    <location>
        <begin position="44"/>
        <end position="340"/>
    </location>
</feature>
<keyword evidence="4 9" id="KW-0812">Transmembrane</keyword>
<feature type="transmembrane region" description="Helical" evidence="9">
    <location>
        <begin position="167"/>
        <end position="188"/>
    </location>
</feature>
<dbReference type="EMBL" id="CP021435">
    <property type="protein sequence ID" value="ATJ83637.1"/>
    <property type="molecule type" value="Genomic_DNA"/>
</dbReference>
<dbReference type="Gene3D" id="3.40.50.300">
    <property type="entry name" value="P-loop containing nucleotide triphosphate hydrolases"/>
    <property type="match status" value="1"/>
</dbReference>
<dbReference type="GO" id="GO:0016887">
    <property type="term" value="F:ATP hydrolysis activity"/>
    <property type="evidence" value="ECO:0007669"/>
    <property type="project" value="InterPro"/>
</dbReference>
<dbReference type="GO" id="GO:0034040">
    <property type="term" value="F:ATPase-coupled lipid transmembrane transporter activity"/>
    <property type="evidence" value="ECO:0007669"/>
    <property type="project" value="TreeGrafter"/>
</dbReference>
<evidence type="ECO:0000256" key="8">
    <source>
        <dbReference type="ARBA" id="ARBA00023136"/>
    </source>
</evidence>
<dbReference type="AlphaFoldDB" id="A0A291P9U8"/>
<keyword evidence="2" id="KW-0813">Transport</keyword>
<dbReference type="InterPro" id="IPR036640">
    <property type="entry name" value="ABC1_TM_sf"/>
</dbReference>
<feature type="transmembrane region" description="Helical" evidence="9">
    <location>
        <begin position="281"/>
        <end position="300"/>
    </location>
</feature>
<feature type="transmembrane region" description="Helical" evidence="9">
    <location>
        <begin position="44"/>
        <end position="68"/>
    </location>
</feature>
<feature type="domain" description="ABC transporter" evidence="10">
    <location>
        <begin position="373"/>
        <end position="614"/>
    </location>
</feature>
<dbReference type="PROSITE" id="PS00211">
    <property type="entry name" value="ABC_TRANSPORTER_1"/>
    <property type="match status" value="1"/>
</dbReference>
<keyword evidence="13" id="KW-1185">Reference proteome</keyword>
<gene>
    <name evidence="12" type="ORF">BEI_2650</name>
</gene>
<evidence type="ECO:0000256" key="7">
    <source>
        <dbReference type="ARBA" id="ARBA00022989"/>
    </source>
</evidence>
<evidence type="ECO:0000259" key="11">
    <source>
        <dbReference type="PROSITE" id="PS50929"/>
    </source>
</evidence>
<dbReference type="Pfam" id="PF00005">
    <property type="entry name" value="ABC_tran"/>
    <property type="match status" value="1"/>
</dbReference>
<proteinExistence type="predicted"/>
<dbReference type="FunFam" id="3.40.50.300:FF:000221">
    <property type="entry name" value="Multidrug ABC transporter ATP-binding protein"/>
    <property type="match status" value="1"/>
</dbReference>
<dbReference type="SUPFAM" id="SSF90123">
    <property type="entry name" value="ABC transporter transmembrane region"/>
    <property type="match status" value="1"/>
</dbReference>
<dbReference type="PANTHER" id="PTHR24221:SF646">
    <property type="entry name" value="HAEMOLYSIN SECRETION ATP-BINDING PROTEIN"/>
    <property type="match status" value="1"/>
</dbReference>
<feature type="transmembrane region" description="Helical" evidence="9">
    <location>
        <begin position="88"/>
        <end position="109"/>
    </location>
</feature>
<dbReference type="InterPro" id="IPR011527">
    <property type="entry name" value="ABC1_TM_dom"/>
</dbReference>
<dbReference type="InterPro" id="IPR017871">
    <property type="entry name" value="ABC_transporter-like_CS"/>
</dbReference>
<protein>
    <submittedName>
        <fullName evidence="12">ABC transporter, ATP-binding/permease protein</fullName>
    </submittedName>
</protein>
<evidence type="ECO:0000256" key="6">
    <source>
        <dbReference type="ARBA" id="ARBA00022840"/>
    </source>
</evidence>
<dbReference type="InterPro" id="IPR003593">
    <property type="entry name" value="AAA+_ATPase"/>
</dbReference>
<evidence type="ECO:0000256" key="2">
    <source>
        <dbReference type="ARBA" id="ARBA00022448"/>
    </source>
</evidence>
<keyword evidence="6 12" id="KW-0067">ATP-binding</keyword>
<keyword evidence="3" id="KW-1003">Cell membrane</keyword>
<dbReference type="GO" id="GO:0140359">
    <property type="term" value="F:ABC-type transporter activity"/>
    <property type="evidence" value="ECO:0007669"/>
    <property type="project" value="InterPro"/>
</dbReference>